<dbReference type="CDD" id="cd00093">
    <property type="entry name" value="HTH_XRE"/>
    <property type="match status" value="1"/>
</dbReference>
<dbReference type="Gene3D" id="1.10.260.40">
    <property type="entry name" value="lambda repressor-like DNA-binding domains"/>
    <property type="match status" value="1"/>
</dbReference>
<gene>
    <name evidence="2" type="ORF">HGR00_03365</name>
</gene>
<dbReference type="RefSeq" id="WP_169339228.1">
    <property type="nucleotide sequence ID" value="NZ_JABBZM010000002.1"/>
</dbReference>
<name>A0A848NV37_9RALS</name>
<feature type="domain" description="HTH cro/C1-type" evidence="1">
    <location>
        <begin position="36"/>
        <end position="89"/>
    </location>
</feature>
<comment type="caution">
    <text evidence="2">The sequence shown here is derived from an EMBL/GenBank/DDBJ whole genome shotgun (WGS) entry which is preliminary data.</text>
</comment>
<dbReference type="SUPFAM" id="SSF47413">
    <property type="entry name" value="lambda repressor-like DNA-binding domains"/>
    <property type="match status" value="1"/>
</dbReference>
<organism evidence="2 3">
    <name type="scientific">Ralstonia insidiosa</name>
    <dbReference type="NCBI Taxonomy" id="190721"/>
    <lineage>
        <taxon>Bacteria</taxon>
        <taxon>Pseudomonadati</taxon>
        <taxon>Pseudomonadota</taxon>
        <taxon>Betaproteobacteria</taxon>
        <taxon>Burkholderiales</taxon>
        <taxon>Burkholderiaceae</taxon>
        <taxon>Ralstonia</taxon>
    </lineage>
</organism>
<dbReference type="InterPro" id="IPR010982">
    <property type="entry name" value="Lambda_DNA-bd_dom_sf"/>
</dbReference>
<evidence type="ECO:0000313" key="2">
    <source>
        <dbReference type="EMBL" id="NMV36945.1"/>
    </source>
</evidence>
<dbReference type="Pfam" id="PF01381">
    <property type="entry name" value="HTH_3"/>
    <property type="match status" value="1"/>
</dbReference>
<dbReference type="SMART" id="SM00530">
    <property type="entry name" value="HTH_XRE"/>
    <property type="match status" value="1"/>
</dbReference>
<evidence type="ECO:0000259" key="1">
    <source>
        <dbReference type="PROSITE" id="PS50943"/>
    </source>
</evidence>
<sequence>MSANIGESIDDRNRNIYGIFDKNSDMEKLETLGARLRWARNNAKMSQTAAAKAVGLKQPTLSDLENDNTKETASLIELADLYGVSARWLKSGRGDPVRSQGVPAFERHGTGEDLLLSLDLARQERARLLGEQLLDVSSEMRALIDKLLLVDREGGATREMTIAGVGYILQSVPVTQAQKKVR</sequence>
<dbReference type="InterPro" id="IPR001387">
    <property type="entry name" value="Cro/C1-type_HTH"/>
</dbReference>
<dbReference type="Proteomes" id="UP000575469">
    <property type="component" value="Unassembled WGS sequence"/>
</dbReference>
<reference evidence="2 3" key="1">
    <citation type="submission" date="2020-04" db="EMBL/GenBank/DDBJ databases">
        <title>Ralstonia insidiosa genome sequencing and assembly.</title>
        <authorList>
            <person name="Martins R.C.R."/>
            <person name="Perdigao-Neto L.V."/>
            <person name="Levin A.S.S."/>
            <person name="Costa S.F."/>
        </authorList>
    </citation>
    <scope>NUCLEOTIDE SEQUENCE [LARGE SCALE GENOMIC DNA]</scope>
    <source>
        <strain evidence="2 3">5047</strain>
    </source>
</reference>
<dbReference type="AlphaFoldDB" id="A0A848NV37"/>
<proteinExistence type="predicted"/>
<protein>
    <submittedName>
        <fullName evidence="2">Helix-turn-helix transcriptional regulator</fullName>
    </submittedName>
</protein>
<evidence type="ECO:0000313" key="3">
    <source>
        <dbReference type="Proteomes" id="UP000575469"/>
    </source>
</evidence>
<dbReference type="EMBL" id="JABBZM010000002">
    <property type="protein sequence ID" value="NMV36945.1"/>
    <property type="molecule type" value="Genomic_DNA"/>
</dbReference>
<dbReference type="GO" id="GO:0003677">
    <property type="term" value="F:DNA binding"/>
    <property type="evidence" value="ECO:0007669"/>
    <property type="project" value="InterPro"/>
</dbReference>
<dbReference type="PROSITE" id="PS50943">
    <property type="entry name" value="HTH_CROC1"/>
    <property type="match status" value="1"/>
</dbReference>
<accession>A0A848NV37</accession>